<sequence length="235" mass="26757">MQNIEIPKLAGYCKQVLSLENSSLPPEYSYRSLPLCVIDAVFSIGVTYTSTSNTVLRFCNYFGLERYADMRPPAFSDQLTLSVFTALYTRLGVEEMAEKVYQNRQRTSPKNGLLKAEAVLQFAQVLEQFEVNYFQDISKVLGNEAFETAIKKIPGQHSGVSLQYFFMLAGSDDLVKPDRMVLRFMGEALGYPIKLDTVQQALAAVNSELKLEYPTLTPRKLDYLIWQYQRTQPNK</sequence>
<proteinExistence type="predicted"/>
<dbReference type="AlphaFoldDB" id="A0A8T7M253"/>
<evidence type="ECO:0000313" key="2">
    <source>
        <dbReference type="EMBL" id="WJW67832.1"/>
    </source>
</evidence>
<evidence type="ECO:0000313" key="4">
    <source>
        <dbReference type="Proteomes" id="UP001431572"/>
    </source>
</evidence>
<evidence type="ECO:0000313" key="3">
    <source>
        <dbReference type="Proteomes" id="UP000521676"/>
    </source>
</evidence>
<name>A0A8T7M253_9CHLR</name>
<dbReference type="Proteomes" id="UP000521676">
    <property type="component" value="Unassembled WGS sequence"/>
</dbReference>
<dbReference type="Proteomes" id="UP001431572">
    <property type="component" value="Chromosome 1"/>
</dbReference>
<reference evidence="2" key="2">
    <citation type="journal article" date="2024" name="Nature">
        <title>Anoxygenic phototroph of the Chloroflexota uses a type I reaction centre.</title>
        <authorList>
            <person name="Tsuji J.M."/>
            <person name="Shaw N.A."/>
            <person name="Nagashima S."/>
            <person name="Venkiteswaran J.J."/>
            <person name="Schiff S.L."/>
            <person name="Watanabe T."/>
            <person name="Fukui M."/>
            <person name="Hanada S."/>
            <person name="Tank M."/>
            <person name="Neufeld J.D."/>
        </authorList>
    </citation>
    <scope>NUCLEOTIDE SEQUENCE</scope>
    <source>
        <strain evidence="2">L227-S17</strain>
    </source>
</reference>
<evidence type="ECO:0000313" key="1">
    <source>
        <dbReference type="EMBL" id="NWJ45971.1"/>
    </source>
</evidence>
<protein>
    <submittedName>
        <fullName evidence="1">Uncharacterized protein</fullName>
    </submittedName>
</protein>
<keyword evidence="4" id="KW-1185">Reference proteome</keyword>
<organism evidence="1 3">
    <name type="scientific">Candidatus Chlorohelix allophototropha</name>
    <dbReference type="NCBI Taxonomy" id="3003348"/>
    <lineage>
        <taxon>Bacteria</taxon>
        <taxon>Bacillati</taxon>
        <taxon>Chloroflexota</taxon>
        <taxon>Chloroflexia</taxon>
        <taxon>Candidatus Chloroheliales</taxon>
        <taxon>Candidatus Chloroheliaceae</taxon>
        <taxon>Candidatus Chlorohelix</taxon>
    </lineage>
</organism>
<dbReference type="EMBL" id="CP128399">
    <property type="protein sequence ID" value="WJW67832.1"/>
    <property type="molecule type" value="Genomic_DNA"/>
</dbReference>
<dbReference type="RefSeq" id="WP_341469721.1">
    <property type="nucleotide sequence ID" value="NZ_CP128399.1"/>
</dbReference>
<accession>A0A8T7M253</accession>
<gene>
    <name evidence="1" type="ORF">HXX08_08850</name>
    <name evidence="2" type="ORF">OZ401_001114</name>
</gene>
<reference evidence="1 3" key="1">
    <citation type="submission" date="2020-06" db="EMBL/GenBank/DDBJ databases">
        <title>Anoxygenic phototrophic Chloroflexota member uses a Type I reaction center.</title>
        <authorList>
            <person name="Tsuji J.M."/>
            <person name="Shaw N.A."/>
            <person name="Nagashima S."/>
            <person name="Venkiteswaran J."/>
            <person name="Schiff S.L."/>
            <person name="Hanada S."/>
            <person name="Tank M."/>
            <person name="Neufeld J.D."/>
        </authorList>
    </citation>
    <scope>NUCLEOTIDE SEQUENCE [LARGE SCALE GENOMIC DNA]</scope>
    <source>
        <strain evidence="1">L227-S17</strain>
    </source>
</reference>
<dbReference type="EMBL" id="JACATZ010000001">
    <property type="protein sequence ID" value="NWJ45971.1"/>
    <property type="molecule type" value="Genomic_DNA"/>
</dbReference>